<feature type="region of interest" description="Disordered" evidence="1">
    <location>
        <begin position="453"/>
        <end position="530"/>
    </location>
</feature>
<feature type="compositionally biased region" description="Polar residues" evidence="1">
    <location>
        <begin position="490"/>
        <end position="502"/>
    </location>
</feature>
<feature type="region of interest" description="Disordered" evidence="1">
    <location>
        <begin position="579"/>
        <end position="623"/>
    </location>
</feature>
<sequence length="822" mass="93074">MAYIPDVFAVVSQTSFPLYTYDVFQSDSITKHYWKERLRLDAQQYRAQQHIVLRRLREKWPHRSDLINDHPHRLFEVTEWIRPTFESLDIHGEDDERLKDYAQWALMLNSKSRDEWCGSQNPRAKARMLDTTADEYDIQITALDPPRARRPMSDIEEEIETQIRNKLAQGIVAEPEEDIEGLLDMGDVISIPGIVINEERPPEISPYNPETQSQSHETSQRPRKVSATPSDTIEPGPIPSIRPLDTPSSGRLRDISHLFTRIRRHIKDPTKIAEFYDLVRLYMLRGMSRSTYVERARSYVGSSANLMACLRLSIGLEEQADMKVNWDQILVTVDPSMVGRSIFSLPMAKLRPADTEPRTTCSGKDFFSYLEKQLQTSLDEKQHHLAWFGTDGKINGYFTTERGFEMILKRFERAYTGECTLNFTLFGRKLVRLALRAENLRELIESRPVAAQEVSRLQRNVPNKQASPQGNHNEGESQVDAESGDGRTASIATSIAQRQPIQATDLPAAQEPAATSVKQRQPKHAASGLATSRKALWHQSIFRPQGQLPASINIHDDLFAVPAASDENDKNGVAQTNIAARGTSEVVMHAPTSSNLPRGEHDSPSQQLSKTRPEEHRSAVSELQQMNDKGHDTVDIVSPPLQARDADNAVMVRGTQQVSPCAEEMHQRPTDSCVCRDHNHRSIAGHKRSADSMNDTTSDPLVSDSRPSSPPYKRARMTENTKQEIHESQQIQPCVNEPPPTTSEKCVGYCSKHGHDLYIDTSIELSISVIQHNGLFGPCRALHFERLPLSVDDWEPAIEYLPLLRQLNGDKIKLYWEIKKMS</sequence>
<feature type="compositionally biased region" description="Polar residues" evidence="1">
    <location>
        <begin position="208"/>
        <end position="217"/>
    </location>
</feature>
<feature type="region of interest" description="Disordered" evidence="1">
    <location>
        <begin position="684"/>
        <end position="714"/>
    </location>
</feature>
<comment type="caution">
    <text evidence="2">The sequence shown here is derived from an EMBL/GenBank/DDBJ whole genome shotgun (WGS) entry which is preliminary data.</text>
</comment>
<dbReference type="Proteomes" id="UP001309876">
    <property type="component" value="Unassembled WGS sequence"/>
</dbReference>
<dbReference type="EMBL" id="JAVRRJ010000005">
    <property type="protein sequence ID" value="KAK5084425.1"/>
    <property type="molecule type" value="Genomic_DNA"/>
</dbReference>
<dbReference type="AlphaFoldDB" id="A0AAN7SXW3"/>
<protein>
    <submittedName>
        <fullName evidence="2">Transcriptional regulatory protein sin3</fullName>
    </submittedName>
</protein>
<organism evidence="2 3">
    <name type="scientific">Lithohypha guttulata</name>
    <dbReference type="NCBI Taxonomy" id="1690604"/>
    <lineage>
        <taxon>Eukaryota</taxon>
        <taxon>Fungi</taxon>
        <taxon>Dikarya</taxon>
        <taxon>Ascomycota</taxon>
        <taxon>Pezizomycotina</taxon>
        <taxon>Eurotiomycetes</taxon>
        <taxon>Chaetothyriomycetidae</taxon>
        <taxon>Chaetothyriales</taxon>
        <taxon>Trichomeriaceae</taxon>
        <taxon>Lithohypha</taxon>
    </lineage>
</organism>
<accession>A0AAN7SXW3</accession>
<feature type="compositionally biased region" description="Polar residues" evidence="1">
    <location>
        <begin position="455"/>
        <end position="472"/>
    </location>
</feature>
<evidence type="ECO:0000256" key="1">
    <source>
        <dbReference type="SAM" id="MobiDB-lite"/>
    </source>
</evidence>
<feature type="region of interest" description="Disordered" evidence="1">
    <location>
        <begin position="199"/>
        <end position="249"/>
    </location>
</feature>
<evidence type="ECO:0000313" key="2">
    <source>
        <dbReference type="EMBL" id="KAK5084425.1"/>
    </source>
</evidence>
<name>A0AAN7SXW3_9EURO</name>
<reference evidence="2 3" key="1">
    <citation type="submission" date="2023-08" db="EMBL/GenBank/DDBJ databases">
        <title>Black Yeasts Isolated from many extreme environments.</title>
        <authorList>
            <person name="Coleine C."/>
            <person name="Stajich J.E."/>
            <person name="Selbmann L."/>
        </authorList>
    </citation>
    <scope>NUCLEOTIDE SEQUENCE [LARGE SCALE GENOMIC DNA]</scope>
    <source>
        <strain evidence="2 3">CCFEE 5910</strain>
    </source>
</reference>
<feature type="compositionally biased region" description="Polar residues" evidence="1">
    <location>
        <begin position="691"/>
        <end position="700"/>
    </location>
</feature>
<proteinExistence type="predicted"/>
<evidence type="ECO:0000313" key="3">
    <source>
        <dbReference type="Proteomes" id="UP001309876"/>
    </source>
</evidence>
<keyword evidence="3" id="KW-1185">Reference proteome</keyword>
<gene>
    <name evidence="2" type="primary">SIN3_2</name>
    <name evidence="2" type="ORF">LTR05_005501</name>
</gene>